<dbReference type="Pfam" id="PF00293">
    <property type="entry name" value="NUDIX"/>
    <property type="match status" value="1"/>
</dbReference>
<dbReference type="EMBL" id="FNTD01000004">
    <property type="protein sequence ID" value="SEC22017.1"/>
    <property type="molecule type" value="Genomic_DNA"/>
</dbReference>
<accession>A0A1H4QR60</accession>
<dbReference type="InterPro" id="IPR000086">
    <property type="entry name" value="NUDIX_hydrolase_dom"/>
</dbReference>
<sequence>MGWVRTATKLIHQGAFISLHRDSVLRPDGRADTYDHVSVDDAVRVVALDDRGHVVLVEDDFYLQGRRVLHLPGGGCGGQAPAEAALRELEEETGFVADNLRPLGAIDPLPAVTSARTFLFIATSLRRGVTRRDTTELGMTQHLRPLRDAVTAVRDGEITDAGSVTALLLAEHAHA</sequence>
<evidence type="ECO:0000313" key="2">
    <source>
        <dbReference type="EMBL" id="SEC22017.1"/>
    </source>
</evidence>
<reference evidence="2 3" key="1">
    <citation type="submission" date="2016-10" db="EMBL/GenBank/DDBJ databases">
        <authorList>
            <person name="de Groot N.N."/>
        </authorList>
    </citation>
    <scope>NUCLEOTIDE SEQUENCE [LARGE SCALE GENOMIC DNA]</scope>
    <source>
        <strain evidence="2 3">DSM 40306</strain>
    </source>
</reference>
<evidence type="ECO:0000313" key="3">
    <source>
        <dbReference type="Proteomes" id="UP000182375"/>
    </source>
</evidence>
<name>A0A1H4QR60_9ACTN</name>
<proteinExistence type="predicted"/>
<evidence type="ECO:0000259" key="1">
    <source>
        <dbReference type="Pfam" id="PF00293"/>
    </source>
</evidence>
<dbReference type="STRING" id="67331.SAMN04490357_1474"/>
<dbReference type="Proteomes" id="UP000182375">
    <property type="component" value="Unassembled WGS sequence"/>
</dbReference>
<organism evidence="2 3">
    <name type="scientific">Streptomyces misionensis</name>
    <dbReference type="NCBI Taxonomy" id="67331"/>
    <lineage>
        <taxon>Bacteria</taxon>
        <taxon>Bacillati</taxon>
        <taxon>Actinomycetota</taxon>
        <taxon>Actinomycetes</taxon>
        <taxon>Kitasatosporales</taxon>
        <taxon>Streptomycetaceae</taxon>
        <taxon>Streptomyces</taxon>
    </lineage>
</organism>
<dbReference type="AlphaFoldDB" id="A0A1H4QR60"/>
<feature type="domain" description="Nudix hydrolase" evidence="1">
    <location>
        <begin position="41"/>
        <end position="112"/>
    </location>
</feature>
<dbReference type="SUPFAM" id="SSF55811">
    <property type="entry name" value="Nudix"/>
    <property type="match status" value="1"/>
</dbReference>
<dbReference type="InterPro" id="IPR015797">
    <property type="entry name" value="NUDIX_hydrolase-like_dom_sf"/>
</dbReference>
<dbReference type="Gene3D" id="3.90.79.10">
    <property type="entry name" value="Nucleoside Triphosphate Pyrophosphohydrolase"/>
    <property type="match status" value="1"/>
</dbReference>
<gene>
    <name evidence="2" type="ORF">SAMN04490357_1474</name>
</gene>
<protein>
    <submittedName>
        <fullName evidence="2">ADP-ribose pyrophosphatase</fullName>
    </submittedName>
</protein>